<dbReference type="PANTHER" id="PTHR13774">
    <property type="entry name" value="PHENAZINE BIOSYNTHESIS PROTEIN"/>
    <property type="match status" value="1"/>
</dbReference>
<dbReference type="GO" id="GO:0016853">
    <property type="term" value="F:isomerase activity"/>
    <property type="evidence" value="ECO:0007669"/>
    <property type="project" value="UniProtKB-KW"/>
</dbReference>
<organism evidence="4 5">
    <name type="scientific">Haloechinothrix aidingensis</name>
    <dbReference type="NCBI Taxonomy" id="2752311"/>
    <lineage>
        <taxon>Bacteria</taxon>
        <taxon>Bacillati</taxon>
        <taxon>Actinomycetota</taxon>
        <taxon>Actinomycetes</taxon>
        <taxon>Pseudonocardiales</taxon>
        <taxon>Pseudonocardiaceae</taxon>
        <taxon>Haloechinothrix</taxon>
    </lineage>
</organism>
<dbReference type="AlphaFoldDB" id="A0A838A7G9"/>
<dbReference type="SUPFAM" id="SSF54506">
    <property type="entry name" value="Diaminopimelate epimerase-like"/>
    <property type="match status" value="1"/>
</dbReference>
<evidence type="ECO:0000313" key="4">
    <source>
        <dbReference type="EMBL" id="MBA0124477.1"/>
    </source>
</evidence>
<protein>
    <submittedName>
        <fullName evidence="4">PhzF family phenazine biosynthesis protein</fullName>
    </submittedName>
</protein>
<feature type="active site" evidence="3">
    <location>
        <position position="53"/>
    </location>
</feature>
<evidence type="ECO:0000256" key="3">
    <source>
        <dbReference type="PIRSR" id="PIRSR016184-1"/>
    </source>
</evidence>
<accession>A0A838A7G9</accession>
<reference evidence="4 5" key="1">
    <citation type="submission" date="2020-07" db="EMBL/GenBank/DDBJ databases">
        <title>Genome of Haloechinothrix sp.</title>
        <authorList>
            <person name="Tang S.-K."/>
            <person name="Yang L."/>
            <person name="Zhu W.-Y."/>
        </authorList>
    </citation>
    <scope>NUCLEOTIDE SEQUENCE [LARGE SCALE GENOMIC DNA]</scope>
    <source>
        <strain evidence="4 5">YIM 98757</strain>
    </source>
</reference>
<keyword evidence="2" id="KW-0413">Isomerase</keyword>
<dbReference type="EMBL" id="JACCKD010000001">
    <property type="protein sequence ID" value="MBA0124477.1"/>
    <property type="molecule type" value="Genomic_DNA"/>
</dbReference>
<dbReference type="Pfam" id="PF02567">
    <property type="entry name" value="PhzC-PhzF"/>
    <property type="match status" value="1"/>
</dbReference>
<gene>
    <name evidence="4" type="ORF">H0B56_02860</name>
</gene>
<evidence type="ECO:0000256" key="1">
    <source>
        <dbReference type="ARBA" id="ARBA00008270"/>
    </source>
</evidence>
<evidence type="ECO:0000256" key="2">
    <source>
        <dbReference type="ARBA" id="ARBA00023235"/>
    </source>
</evidence>
<dbReference type="InterPro" id="IPR003719">
    <property type="entry name" value="Phenazine_PhzF-like"/>
</dbReference>
<name>A0A838A7G9_9PSEU</name>
<dbReference type="Proteomes" id="UP000582974">
    <property type="component" value="Unassembled WGS sequence"/>
</dbReference>
<dbReference type="PANTHER" id="PTHR13774:SF17">
    <property type="entry name" value="PHENAZINE BIOSYNTHESIS-LIKE DOMAIN-CONTAINING PROTEIN"/>
    <property type="match status" value="1"/>
</dbReference>
<comment type="caution">
    <text evidence="4">The sequence shown here is derived from an EMBL/GenBank/DDBJ whole genome shotgun (WGS) entry which is preliminary data.</text>
</comment>
<dbReference type="GO" id="GO:0005737">
    <property type="term" value="C:cytoplasm"/>
    <property type="evidence" value="ECO:0007669"/>
    <property type="project" value="TreeGrafter"/>
</dbReference>
<evidence type="ECO:0000313" key="5">
    <source>
        <dbReference type="Proteomes" id="UP000582974"/>
    </source>
</evidence>
<dbReference type="NCBIfam" id="TIGR00654">
    <property type="entry name" value="PhzF_family"/>
    <property type="match status" value="1"/>
</dbReference>
<keyword evidence="5" id="KW-1185">Reference proteome</keyword>
<proteinExistence type="inferred from homology"/>
<dbReference type="RefSeq" id="WP_180891338.1">
    <property type="nucleotide sequence ID" value="NZ_JACCKD010000001.1"/>
</dbReference>
<sequence>MTIEGPGVRIRVIDAFTGEPFTGNPAGVCLLEAGGWPDESWMRRVAAEMRHSETAFAYPLPDGDGADWALRWFTPAAEVDLCGHATLATAHALHADSGRAGTIRFSSRSGILLAHTHGGGSITLDFPAARLATVPVASALTEALGASPEAAFGTGDLGDVLVVVRDEATVRALEPDLAALAQWTRAENVRGVIVTAPAAEPGTGYDYVSRFFAPAVDVDEDPFTGSAHTALAPYWSRRLDSTELVGLQASARGGTARTAIAGERVHLTGGAVTVLDGTVLAAGG</sequence>
<dbReference type="Gene3D" id="3.10.310.10">
    <property type="entry name" value="Diaminopimelate Epimerase, Chain A, domain 1"/>
    <property type="match status" value="2"/>
</dbReference>
<comment type="similarity">
    <text evidence="1">Belongs to the PhzF family.</text>
</comment>
<dbReference type="PIRSF" id="PIRSF016184">
    <property type="entry name" value="PhzC_PhzF"/>
    <property type="match status" value="1"/>
</dbReference>